<name>A0A0D6PHZ3_9PROT</name>
<dbReference type="PANTHER" id="PTHR45947">
    <property type="entry name" value="SULFOQUINOVOSYL TRANSFERASE SQD2"/>
    <property type="match status" value="1"/>
</dbReference>
<feature type="domain" description="Glycosyltransferase subfamily 4-like N-terminal" evidence="2">
    <location>
        <begin position="73"/>
        <end position="179"/>
    </location>
</feature>
<proteinExistence type="predicted"/>
<protein>
    <submittedName>
        <fullName evidence="3">Glycosyl transferase</fullName>
    </submittedName>
</protein>
<comment type="caution">
    <text evidence="3">The sequence shown here is derived from an EMBL/GenBank/DDBJ whole genome shotgun (WGS) entry which is preliminary data.</text>
</comment>
<sequence>MRQIGIFRHNLFKLSEPFIAQQAERLQRYRPLYLGRLRYGAAPNEAESLALEDLAPQMRLLPAVWHMLSASPHPYLYRLEGRRPDLLHAHFGVEGVYALPLAAQLGVPLVTTFHGFDATLSPLGLLANPAWIRYAMGRGRLAQQGGLFLAASSFLREKLLALNFPPERVRVHYIGVDTSAIAPRTPAQEEPLILHVARLEEVKGTDGLIRAFAQIAPQHPFARLVIIGDGKLRKKLHRLAAETGFADRIDFLGARPHVEVLGWMRRAAMLVLPSIKTHSGREEGLGMVMLEAAATGVPGIGARVGGIPEGIAEGETGFLVPERDADSLAIAMGTLLANPPLRHRMGMAARNRVEHLFDIRRQTAALEDIYDELLISREASGAAARQAAR</sequence>
<evidence type="ECO:0000259" key="1">
    <source>
        <dbReference type="Pfam" id="PF00534"/>
    </source>
</evidence>
<gene>
    <name evidence="3" type="ORF">Aam_047_030</name>
</gene>
<dbReference type="InterPro" id="IPR050194">
    <property type="entry name" value="Glycosyltransferase_grp1"/>
</dbReference>
<evidence type="ECO:0000259" key="2">
    <source>
        <dbReference type="Pfam" id="PF13439"/>
    </source>
</evidence>
<dbReference type="Proteomes" id="UP000032668">
    <property type="component" value="Unassembled WGS sequence"/>
</dbReference>
<dbReference type="PANTHER" id="PTHR45947:SF14">
    <property type="entry name" value="SLL1723 PROTEIN"/>
    <property type="match status" value="1"/>
</dbReference>
<dbReference type="STRING" id="1120923.SAMN02746095_01699"/>
<dbReference type="InterPro" id="IPR028098">
    <property type="entry name" value="Glyco_trans_4-like_N"/>
</dbReference>
<dbReference type="InterPro" id="IPR001296">
    <property type="entry name" value="Glyco_trans_1"/>
</dbReference>
<dbReference type="AlphaFoldDB" id="A0A0D6PHZ3"/>
<dbReference type="OrthoDB" id="5443996at2"/>
<dbReference type="Pfam" id="PF13439">
    <property type="entry name" value="Glyco_transf_4"/>
    <property type="match status" value="1"/>
</dbReference>
<dbReference type="RefSeq" id="WP_048878861.1">
    <property type="nucleotide sequence ID" value="NZ_BANC01000046.1"/>
</dbReference>
<accession>A0A0D6PHZ3</accession>
<organism evidence="3 4">
    <name type="scientific">Acidocella aminolytica 101 = DSM 11237</name>
    <dbReference type="NCBI Taxonomy" id="1120923"/>
    <lineage>
        <taxon>Bacteria</taxon>
        <taxon>Pseudomonadati</taxon>
        <taxon>Pseudomonadota</taxon>
        <taxon>Alphaproteobacteria</taxon>
        <taxon>Acetobacterales</taxon>
        <taxon>Acidocellaceae</taxon>
        <taxon>Acidocella</taxon>
    </lineage>
</organism>
<keyword evidence="4" id="KW-1185">Reference proteome</keyword>
<dbReference type="Pfam" id="PF00534">
    <property type="entry name" value="Glycos_transf_1"/>
    <property type="match status" value="1"/>
</dbReference>
<evidence type="ECO:0000313" key="3">
    <source>
        <dbReference type="EMBL" id="GAN80449.1"/>
    </source>
</evidence>
<dbReference type="GO" id="GO:0016757">
    <property type="term" value="F:glycosyltransferase activity"/>
    <property type="evidence" value="ECO:0007669"/>
    <property type="project" value="InterPro"/>
</dbReference>
<dbReference type="Gene3D" id="3.40.50.2000">
    <property type="entry name" value="Glycogen Phosphorylase B"/>
    <property type="match status" value="2"/>
</dbReference>
<feature type="domain" description="Glycosyl transferase family 1" evidence="1">
    <location>
        <begin position="186"/>
        <end position="352"/>
    </location>
</feature>
<reference evidence="3 4" key="1">
    <citation type="submission" date="2012-11" db="EMBL/GenBank/DDBJ databases">
        <title>Whole genome sequence of Acidocella aminolytica 101 = DSM 11237.</title>
        <authorList>
            <person name="Azuma Y."/>
            <person name="Higashiura N."/>
            <person name="Hirakawa H."/>
            <person name="Matsushita K."/>
        </authorList>
    </citation>
    <scope>NUCLEOTIDE SEQUENCE [LARGE SCALE GENOMIC DNA]</scope>
    <source>
        <strain evidence="4">101 / DSM 11237</strain>
    </source>
</reference>
<dbReference type="SUPFAM" id="SSF53756">
    <property type="entry name" value="UDP-Glycosyltransferase/glycogen phosphorylase"/>
    <property type="match status" value="1"/>
</dbReference>
<evidence type="ECO:0000313" key="4">
    <source>
        <dbReference type="Proteomes" id="UP000032668"/>
    </source>
</evidence>
<dbReference type="EMBL" id="BANC01000046">
    <property type="protein sequence ID" value="GAN80449.1"/>
    <property type="molecule type" value="Genomic_DNA"/>
</dbReference>
<keyword evidence="3" id="KW-0808">Transferase</keyword>